<gene>
    <name evidence="1" type="ORF">BTN85_1608</name>
</gene>
<keyword evidence="2" id="KW-1185">Reference proteome</keyword>
<evidence type="ECO:0000313" key="2">
    <source>
        <dbReference type="Proteomes" id="UP000185744"/>
    </source>
</evidence>
<dbReference type="InParanoid" id="A0A1Q6DXR0"/>
<dbReference type="Proteomes" id="UP000185744">
    <property type="component" value="Unassembled WGS sequence"/>
</dbReference>
<sequence length="69" mass="7934">MSDQEDCEIIMENELDLGGFNYCIGVYDNGYGIHFENRDKIVLAFVDKTQEDILKKVDRLINKLSSTTD</sequence>
<dbReference type="AlphaFoldDB" id="A0A1Q6DXR0"/>
<dbReference type="EMBL" id="MSDW01000001">
    <property type="protein sequence ID" value="OKY79102.1"/>
    <property type="molecule type" value="Genomic_DNA"/>
</dbReference>
<protein>
    <submittedName>
        <fullName evidence="1">Uncharacterized protein</fullName>
    </submittedName>
</protein>
<accession>A0A1Q6DXR0</accession>
<name>A0A1Q6DXR0_METT1</name>
<comment type="caution">
    <text evidence="1">The sequence shown here is derived from an EMBL/GenBank/DDBJ whole genome shotgun (WGS) entry which is preliminary data.</text>
</comment>
<organism evidence="1 2">
    <name type="scientific">Methanohalarchaeum thermophilum</name>
    <dbReference type="NCBI Taxonomy" id="1903181"/>
    <lineage>
        <taxon>Archaea</taxon>
        <taxon>Methanobacteriati</taxon>
        <taxon>Methanobacteriota</taxon>
        <taxon>Methanonatronarchaeia</taxon>
        <taxon>Methanonatronarchaeales</taxon>
        <taxon>Methanonatronarchaeaceae</taxon>
        <taxon>Candidatus Methanohalarchaeum</taxon>
    </lineage>
</organism>
<reference evidence="1" key="1">
    <citation type="submission" date="2016-12" db="EMBL/GenBank/DDBJ databases">
        <title>Discovery of methanogenic haloarchaea.</title>
        <authorList>
            <person name="Sorokin D.Y."/>
            <person name="Makarova K.S."/>
            <person name="Abbas B."/>
            <person name="Ferrer M."/>
            <person name="Golyshin P.N."/>
        </authorList>
    </citation>
    <scope>NUCLEOTIDE SEQUENCE [LARGE SCALE GENOMIC DNA]</scope>
    <source>
        <strain evidence="1">HMET1</strain>
    </source>
</reference>
<evidence type="ECO:0000313" key="1">
    <source>
        <dbReference type="EMBL" id="OKY79102.1"/>
    </source>
</evidence>
<proteinExistence type="predicted"/>